<accession>A0AAD8NRJ8</accession>
<dbReference type="Proteomes" id="UP001229421">
    <property type="component" value="Unassembled WGS sequence"/>
</dbReference>
<dbReference type="SUPFAM" id="SSF55961">
    <property type="entry name" value="Bet v1-like"/>
    <property type="match status" value="1"/>
</dbReference>
<evidence type="ECO:0000313" key="2">
    <source>
        <dbReference type="EMBL" id="KAK1425700.1"/>
    </source>
</evidence>
<dbReference type="GO" id="GO:0006952">
    <property type="term" value="P:defense response"/>
    <property type="evidence" value="ECO:0007669"/>
    <property type="project" value="InterPro"/>
</dbReference>
<dbReference type="SMART" id="SM01037">
    <property type="entry name" value="Bet_v_1"/>
    <property type="match status" value="1"/>
</dbReference>
<comment type="caution">
    <text evidence="2">The sequence shown here is derived from an EMBL/GenBank/DDBJ whole genome shotgun (WGS) entry which is preliminary data.</text>
</comment>
<dbReference type="Gene3D" id="3.30.530.20">
    <property type="match status" value="1"/>
</dbReference>
<evidence type="ECO:0000259" key="1">
    <source>
        <dbReference type="SMART" id="SM01037"/>
    </source>
</evidence>
<dbReference type="CDD" id="cd07816">
    <property type="entry name" value="Bet_v1-like"/>
    <property type="match status" value="1"/>
</dbReference>
<dbReference type="InterPro" id="IPR023393">
    <property type="entry name" value="START-like_dom_sf"/>
</dbReference>
<evidence type="ECO:0000313" key="3">
    <source>
        <dbReference type="Proteomes" id="UP001229421"/>
    </source>
</evidence>
<feature type="domain" description="Bet v I/Major latex protein" evidence="1">
    <location>
        <begin position="2"/>
        <end position="152"/>
    </location>
</feature>
<sequence length="152" mass="17391">MALSGKLIGYVEISNRGDVLHDIIRHNPHEMLPIFPDKVHDCELHEGERGVVGSVICWQYTHDGKKKFSKQIIESVNEEKHMIVFKVIGGELVDELYKSFTITWHVEPKGDGQVAIWTFEFEKPNTSVPYPTSLMDYLCNLVKEIDAHNNAK</sequence>
<dbReference type="EMBL" id="JAUHHV010000005">
    <property type="protein sequence ID" value="KAK1425700.1"/>
    <property type="molecule type" value="Genomic_DNA"/>
</dbReference>
<dbReference type="Pfam" id="PF00407">
    <property type="entry name" value="Bet_v_1"/>
    <property type="match status" value="1"/>
</dbReference>
<gene>
    <name evidence="2" type="ORF">QVD17_21055</name>
</gene>
<dbReference type="InterPro" id="IPR000916">
    <property type="entry name" value="Bet_v_I/MLP"/>
</dbReference>
<reference evidence="2" key="1">
    <citation type="journal article" date="2023" name="bioRxiv">
        <title>Improved chromosome-level genome assembly for marigold (Tagetes erecta).</title>
        <authorList>
            <person name="Jiang F."/>
            <person name="Yuan L."/>
            <person name="Wang S."/>
            <person name="Wang H."/>
            <person name="Xu D."/>
            <person name="Wang A."/>
            <person name="Fan W."/>
        </authorList>
    </citation>
    <scope>NUCLEOTIDE SEQUENCE</scope>
    <source>
        <strain evidence="2">WSJ</strain>
        <tissue evidence="2">Leaf</tissue>
    </source>
</reference>
<name>A0AAD8NRJ8_TARER</name>
<keyword evidence="3" id="KW-1185">Reference proteome</keyword>
<dbReference type="InterPro" id="IPR051761">
    <property type="entry name" value="MLP-like_ligand-binding"/>
</dbReference>
<organism evidence="2 3">
    <name type="scientific">Tagetes erecta</name>
    <name type="common">African marigold</name>
    <dbReference type="NCBI Taxonomy" id="13708"/>
    <lineage>
        <taxon>Eukaryota</taxon>
        <taxon>Viridiplantae</taxon>
        <taxon>Streptophyta</taxon>
        <taxon>Embryophyta</taxon>
        <taxon>Tracheophyta</taxon>
        <taxon>Spermatophyta</taxon>
        <taxon>Magnoliopsida</taxon>
        <taxon>eudicotyledons</taxon>
        <taxon>Gunneridae</taxon>
        <taxon>Pentapetalae</taxon>
        <taxon>asterids</taxon>
        <taxon>campanulids</taxon>
        <taxon>Asterales</taxon>
        <taxon>Asteraceae</taxon>
        <taxon>Asteroideae</taxon>
        <taxon>Heliantheae alliance</taxon>
        <taxon>Tageteae</taxon>
        <taxon>Tagetes</taxon>
    </lineage>
</organism>
<proteinExistence type="predicted"/>
<dbReference type="PANTHER" id="PTHR31907">
    <property type="entry name" value="MLP-LIKE PROTEIN 423"/>
    <property type="match status" value="1"/>
</dbReference>
<dbReference type="AlphaFoldDB" id="A0AAD8NRJ8"/>
<protein>
    <recommendedName>
        <fullName evidence="1">Bet v I/Major latex protein domain-containing protein</fullName>
    </recommendedName>
</protein>